<comment type="similarity">
    <text evidence="2 7">Belongs to the HMBS family.</text>
</comment>
<comment type="caution">
    <text evidence="10">The sequence shown here is derived from an EMBL/GenBank/DDBJ whole genome shotgun (WGS) entry which is preliminary data.</text>
</comment>
<dbReference type="InterPro" id="IPR022418">
    <property type="entry name" value="Porphobilinogen_deaminase_C"/>
</dbReference>
<dbReference type="InterPro" id="IPR022419">
    <property type="entry name" value="Porphobilin_deaminase_cofac_BS"/>
</dbReference>
<sequence>MRIGTRGSTLALAQSGQVRRLLPGGEGAHELEVIETSGDRSPQASLRRIGGKGVFSKEIEVELLEGRIDIAVHSLKDLPTEETPGLSLAALLRREDPRDALVARDRHPLANLPPGAKVGTSSLRRQSQLLARRPDLAVQDLRGNVPTRIARVKEGRLDAVVVAAAGLHRLGLTHEASELLDEAWMLPAPGQGILALQIRADDRKTAEAIRGLEDASSRAEATAERTLLSGLGGGCLVPVGARGLARNGRIVLTAFVGHPSGRPSLRSSLEGPMAGAGDLGLTLASSLLREGAKEILDEVRSDEIFP</sequence>
<dbReference type="Proteomes" id="UP000317691">
    <property type="component" value="Unassembled WGS sequence"/>
</dbReference>
<comment type="cofactor">
    <cofactor evidence="7">
        <name>dipyrromethane</name>
        <dbReference type="ChEBI" id="CHEBI:60342"/>
    </cofactor>
    <text evidence="7">Binds 1 dipyrromethane group covalently.</text>
</comment>
<dbReference type="GO" id="GO:0006782">
    <property type="term" value="P:protoporphyrinogen IX biosynthetic process"/>
    <property type="evidence" value="ECO:0007669"/>
    <property type="project" value="UniProtKB-UniRule"/>
</dbReference>
<evidence type="ECO:0000256" key="5">
    <source>
        <dbReference type="ARBA" id="ARBA00023244"/>
    </source>
</evidence>
<dbReference type="InterPro" id="IPR036803">
    <property type="entry name" value="Porphobilinogen_deaminase_C_sf"/>
</dbReference>
<comment type="subunit">
    <text evidence="3 7">Monomer.</text>
</comment>
<dbReference type="PRINTS" id="PR00151">
    <property type="entry name" value="PORPHBDMNASE"/>
</dbReference>
<dbReference type="Gene3D" id="3.30.160.40">
    <property type="entry name" value="Porphobilinogen deaminase, C-terminal domain"/>
    <property type="match status" value="1"/>
</dbReference>
<protein>
    <recommendedName>
        <fullName evidence="7">Porphobilinogen deaminase</fullName>
        <shortName evidence="7">PBG</shortName>
        <ecNumber evidence="7">2.5.1.61</ecNumber>
    </recommendedName>
    <alternativeName>
        <fullName evidence="7">Hydroxymethylbilane synthase</fullName>
        <shortName evidence="7">HMBS</shortName>
    </alternativeName>
    <alternativeName>
        <fullName evidence="7">Pre-uroporphyrinogen synthase</fullName>
    </alternativeName>
</protein>
<evidence type="ECO:0000259" key="8">
    <source>
        <dbReference type="Pfam" id="PF01379"/>
    </source>
</evidence>
<evidence type="ECO:0000256" key="7">
    <source>
        <dbReference type="HAMAP-Rule" id="MF_00260"/>
    </source>
</evidence>
<evidence type="ECO:0000313" key="10">
    <source>
        <dbReference type="EMBL" id="TMQ65192.1"/>
    </source>
</evidence>
<dbReference type="InterPro" id="IPR022417">
    <property type="entry name" value="Porphobilin_deaminase_N"/>
</dbReference>
<dbReference type="AlphaFoldDB" id="A0A538TNI8"/>
<dbReference type="PIRSF" id="PIRSF001438">
    <property type="entry name" value="4pyrrol_synth_OHMeBilane_synth"/>
    <property type="match status" value="1"/>
</dbReference>
<dbReference type="SUPFAM" id="SSF53850">
    <property type="entry name" value="Periplasmic binding protein-like II"/>
    <property type="match status" value="1"/>
</dbReference>
<dbReference type="FunFam" id="3.40.190.10:FF:000005">
    <property type="entry name" value="Porphobilinogen deaminase"/>
    <property type="match status" value="1"/>
</dbReference>
<evidence type="ECO:0000256" key="6">
    <source>
        <dbReference type="ARBA" id="ARBA00048169"/>
    </source>
</evidence>
<dbReference type="Pfam" id="PF01379">
    <property type="entry name" value="Porphobil_deam"/>
    <property type="match status" value="1"/>
</dbReference>
<accession>A0A538TNI8</accession>
<dbReference type="Gene3D" id="3.40.190.10">
    <property type="entry name" value="Periplasmic binding protein-like II"/>
    <property type="match status" value="2"/>
</dbReference>
<comment type="function">
    <text evidence="1 7">Tetrapolymerization of the monopyrrole PBG into the hydroxymethylbilane pre-uroporphyrinogen in several discrete steps.</text>
</comment>
<dbReference type="GO" id="GO:0004418">
    <property type="term" value="F:hydroxymethylbilane synthase activity"/>
    <property type="evidence" value="ECO:0007669"/>
    <property type="project" value="UniProtKB-UniRule"/>
</dbReference>
<comment type="miscellaneous">
    <text evidence="7">The porphobilinogen subunits are added to the dipyrromethane group.</text>
</comment>
<gene>
    <name evidence="7 10" type="primary">hemC</name>
    <name evidence="10" type="ORF">E6K79_05345</name>
</gene>
<dbReference type="NCBIfam" id="TIGR00212">
    <property type="entry name" value="hemC"/>
    <property type="match status" value="1"/>
</dbReference>
<evidence type="ECO:0000256" key="1">
    <source>
        <dbReference type="ARBA" id="ARBA00002869"/>
    </source>
</evidence>
<keyword evidence="4 7" id="KW-0808">Transferase</keyword>
<feature type="domain" description="Porphobilinogen deaminase C-terminal" evidence="9">
    <location>
        <begin position="220"/>
        <end position="288"/>
    </location>
</feature>
<evidence type="ECO:0000256" key="3">
    <source>
        <dbReference type="ARBA" id="ARBA00011245"/>
    </source>
</evidence>
<evidence type="ECO:0000259" key="9">
    <source>
        <dbReference type="Pfam" id="PF03900"/>
    </source>
</evidence>
<comment type="catalytic activity">
    <reaction evidence="6 7">
        <text>4 porphobilinogen + H2O = hydroxymethylbilane + 4 NH4(+)</text>
        <dbReference type="Rhea" id="RHEA:13185"/>
        <dbReference type="ChEBI" id="CHEBI:15377"/>
        <dbReference type="ChEBI" id="CHEBI:28938"/>
        <dbReference type="ChEBI" id="CHEBI:57845"/>
        <dbReference type="ChEBI" id="CHEBI:58126"/>
        <dbReference type="EC" id="2.5.1.61"/>
    </reaction>
</comment>
<dbReference type="EC" id="2.5.1.61" evidence="7"/>
<evidence type="ECO:0000313" key="11">
    <source>
        <dbReference type="Proteomes" id="UP000317691"/>
    </source>
</evidence>
<feature type="domain" description="Porphobilinogen deaminase N-terminal" evidence="8">
    <location>
        <begin position="1"/>
        <end position="206"/>
    </location>
</feature>
<dbReference type="GO" id="GO:0005737">
    <property type="term" value="C:cytoplasm"/>
    <property type="evidence" value="ECO:0007669"/>
    <property type="project" value="UniProtKB-UniRule"/>
</dbReference>
<dbReference type="PANTHER" id="PTHR11557">
    <property type="entry name" value="PORPHOBILINOGEN DEAMINASE"/>
    <property type="match status" value="1"/>
</dbReference>
<reference evidence="10 11" key="1">
    <citation type="journal article" date="2019" name="Nat. Microbiol.">
        <title>Mediterranean grassland soil C-N compound turnover is dependent on rainfall and depth, and is mediated by genomically divergent microorganisms.</title>
        <authorList>
            <person name="Diamond S."/>
            <person name="Andeer P.F."/>
            <person name="Li Z."/>
            <person name="Crits-Christoph A."/>
            <person name="Burstein D."/>
            <person name="Anantharaman K."/>
            <person name="Lane K.R."/>
            <person name="Thomas B.C."/>
            <person name="Pan C."/>
            <person name="Northen T.R."/>
            <person name="Banfield J.F."/>
        </authorList>
    </citation>
    <scope>NUCLEOTIDE SEQUENCE [LARGE SCALE GENOMIC DNA]</scope>
    <source>
        <strain evidence="10">WS_9</strain>
    </source>
</reference>
<keyword evidence="5 7" id="KW-0627">Porphyrin biosynthesis</keyword>
<dbReference type="PANTHER" id="PTHR11557:SF0">
    <property type="entry name" value="PORPHOBILINOGEN DEAMINASE"/>
    <property type="match status" value="1"/>
</dbReference>
<organism evidence="10 11">
    <name type="scientific">Eiseniibacteriota bacterium</name>
    <dbReference type="NCBI Taxonomy" id="2212470"/>
    <lineage>
        <taxon>Bacteria</taxon>
        <taxon>Candidatus Eiseniibacteriota</taxon>
    </lineage>
</organism>
<proteinExistence type="inferred from homology"/>
<dbReference type="HAMAP" id="MF_00260">
    <property type="entry name" value="Porphobil_deam"/>
    <property type="match status" value="1"/>
</dbReference>
<dbReference type="SUPFAM" id="SSF54782">
    <property type="entry name" value="Porphobilinogen deaminase (hydroxymethylbilane synthase), C-terminal domain"/>
    <property type="match status" value="1"/>
</dbReference>
<dbReference type="InterPro" id="IPR000860">
    <property type="entry name" value="HemC"/>
</dbReference>
<dbReference type="PROSITE" id="PS00533">
    <property type="entry name" value="PORPHOBILINOGEN_DEAM"/>
    <property type="match status" value="1"/>
</dbReference>
<evidence type="ECO:0000256" key="4">
    <source>
        <dbReference type="ARBA" id="ARBA00022679"/>
    </source>
</evidence>
<name>A0A538TNI8_UNCEI</name>
<feature type="modified residue" description="S-(dipyrrolylmethanemethyl)cysteine" evidence="7">
    <location>
        <position position="235"/>
    </location>
</feature>
<dbReference type="EMBL" id="VBOZ01000014">
    <property type="protein sequence ID" value="TMQ65192.1"/>
    <property type="molecule type" value="Genomic_DNA"/>
</dbReference>
<evidence type="ECO:0000256" key="2">
    <source>
        <dbReference type="ARBA" id="ARBA00005638"/>
    </source>
</evidence>
<dbReference type="Pfam" id="PF03900">
    <property type="entry name" value="Porphobil_deamC"/>
    <property type="match status" value="1"/>
</dbReference>